<sequence>MDRATGPGTGAAQGWAPNSFELNTDERDLIRSLIVADPELVLADDQVMRALIGETAAPDRQVVDLRDRLVERLESRLKRLVQANRSVIAAAYENVAGTRSLHRAVLALIAETELTGFLRCLTVEVPRLIGVEEARLCLEAEIDEARPADGLGEGLEGRVLALPEGMVEAYLMLDGGPVPEGVVLREASSEAELIFGHLTSVRSEAMMRLELDGAAGLLLFGAADPDRFGPDQGVDLLIFFGGVVERLLLQRLAAA</sequence>
<accession>A0ABQ6LJQ2</accession>
<dbReference type="Proteomes" id="UP001239909">
    <property type="component" value="Unassembled WGS sequence"/>
</dbReference>
<dbReference type="InterPro" id="IPR007435">
    <property type="entry name" value="DUF484"/>
</dbReference>
<gene>
    <name evidence="1" type="ORF">LNKW23_16880</name>
</gene>
<reference evidence="1 2" key="1">
    <citation type="submission" date="2023-04" db="EMBL/GenBank/DDBJ databases">
        <title>Marinoamorphus aggregata gen. nov., sp. Nov., isolate from tissue of brittle star Ophioplocus japonicus.</title>
        <authorList>
            <person name="Kawano K."/>
            <person name="Sawayama S."/>
            <person name="Nakagawa S."/>
        </authorList>
    </citation>
    <scope>NUCLEOTIDE SEQUENCE [LARGE SCALE GENOMIC DNA]</scope>
    <source>
        <strain evidence="1 2">NKW23</strain>
    </source>
</reference>
<keyword evidence="2" id="KW-1185">Reference proteome</keyword>
<dbReference type="Gene3D" id="3.30.450.40">
    <property type="match status" value="1"/>
</dbReference>
<dbReference type="EMBL" id="BSYI01000011">
    <property type="protein sequence ID" value="GMG82475.1"/>
    <property type="molecule type" value="Genomic_DNA"/>
</dbReference>
<organism evidence="1 2">
    <name type="scientific">Paralimibaculum aggregatum</name>
    <dbReference type="NCBI Taxonomy" id="3036245"/>
    <lineage>
        <taxon>Bacteria</taxon>
        <taxon>Pseudomonadati</taxon>
        <taxon>Pseudomonadota</taxon>
        <taxon>Alphaproteobacteria</taxon>
        <taxon>Rhodobacterales</taxon>
        <taxon>Paracoccaceae</taxon>
        <taxon>Paralimibaculum</taxon>
    </lineage>
</organism>
<name>A0ABQ6LJQ2_9RHOB</name>
<dbReference type="InterPro" id="IPR029016">
    <property type="entry name" value="GAF-like_dom_sf"/>
</dbReference>
<evidence type="ECO:0000313" key="2">
    <source>
        <dbReference type="Proteomes" id="UP001239909"/>
    </source>
</evidence>
<proteinExistence type="predicted"/>
<protein>
    <submittedName>
        <fullName evidence="1">DUF484 family protein</fullName>
    </submittedName>
</protein>
<comment type="caution">
    <text evidence="1">The sequence shown here is derived from an EMBL/GenBank/DDBJ whole genome shotgun (WGS) entry which is preliminary data.</text>
</comment>
<evidence type="ECO:0000313" key="1">
    <source>
        <dbReference type="EMBL" id="GMG82475.1"/>
    </source>
</evidence>
<dbReference type="RefSeq" id="WP_285671258.1">
    <property type="nucleotide sequence ID" value="NZ_BSYI01000011.1"/>
</dbReference>
<dbReference type="Pfam" id="PF04340">
    <property type="entry name" value="DUF484"/>
    <property type="match status" value="1"/>
</dbReference>